<protein>
    <submittedName>
        <fullName evidence="1">Uncharacterized protein</fullName>
    </submittedName>
</protein>
<evidence type="ECO:0000313" key="1">
    <source>
        <dbReference type="EMBL" id="NEC17891.1"/>
    </source>
</evidence>
<name>A0A7K3RRM0_9ACTN</name>
<comment type="caution">
    <text evidence="1">The sequence shown here is derived from an EMBL/GenBank/DDBJ whole genome shotgun (WGS) entry which is preliminary data.</text>
</comment>
<accession>A0A7K3RRM0</accession>
<evidence type="ECO:0000313" key="2">
    <source>
        <dbReference type="Proteomes" id="UP000469670"/>
    </source>
</evidence>
<proteinExistence type="predicted"/>
<reference evidence="1 2" key="1">
    <citation type="submission" date="2020-01" db="EMBL/GenBank/DDBJ databases">
        <title>Insect and environment-associated Actinomycetes.</title>
        <authorList>
            <person name="Currrie C."/>
            <person name="Chevrette M."/>
            <person name="Carlson C."/>
            <person name="Stubbendieck R."/>
            <person name="Wendt-Pienkowski E."/>
        </authorList>
    </citation>
    <scope>NUCLEOTIDE SEQUENCE [LARGE SCALE GENOMIC DNA]</scope>
    <source>
        <strain evidence="1 2">SID7590</strain>
    </source>
</reference>
<dbReference type="EMBL" id="JAAGMP010000314">
    <property type="protein sequence ID" value="NEC17891.1"/>
    <property type="molecule type" value="Genomic_DNA"/>
</dbReference>
<dbReference type="Pfam" id="PF19730">
    <property type="entry name" value="DUF6221"/>
    <property type="match status" value="1"/>
</dbReference>
<sequence length="130" mass="14367">MTARGEDILAYLESAITAREEAALGTLDRVARAAMRKGDQPPKWTSVPGTGEIRDADETATLRVKFAWADEIRHIVANDPASVLRRCAADRKLIEVLTSILKNGDKLERSVARFSLKLLAEGYGWTEGER</sequence>
<dbReference type="RefSeq" id="WP_164200510.1">
    <property type="nucleotide sequence ID" value="NZ_JAAGMP010000314.1"/>
</dbReference>
<dbReference type="AlphaFoldDB" id="A0A7K3RRM0"/>
<gene>
    <name evidence="1" type="ORF">G3I50_06390</name>
</gene>
<organism evidence="1 2">
    <name type="scientific">Streptomyces parvus</name>
    <dbReference type="NCBI Taxonomy" id="66428"/>
    <lineage>
        <taxon>Bacteria</taxon>
        <taxon>Bacillati</taxon>
        <taxon>Actinomycetota</taxon>
        <taxon>Actinomycetes</taxon>
        <taxon>Kitasatosporales</taxon>
        <taxon>Streptomycetaceae</taxon>
        <taxon>Streptomyces</taxon>
    </lineage>
</organism>
<dbReference type="Proteomes" id="UP000469670">
    <property type="component" value="Unassembled WGS sequence"/>
</dbReference>
<dbReference type="InterPro" id="IPR046193">
    <property type="entry name" value="DUF6221"/>
</dbReference>